<keyword evidence="10" id="KW-1185">Reference proteome</keyword>
<evidence type="ECO:0000313" key="9">
    <source>
        <dbReference type="EMBL" id="TDH34369.1"/>
    </source>
</evidence>
<dbReference type="Gene3D" id="2.170.120.20">
    <property type="entry name" value="Ribosomal protein L25, beta domain"/>
    <property type="match status" value="1"/>
</dbReference>
<dbReference type="InterPro" id="IPR011035">
    <property type="entry name" value="Ribosomal_bL25/Gln-tRNA_synth"/>
</dbReference>
<dbReference type="CDD" id="cd00495">
    <property type="entry name" value="Ribosomal_L25_TL5_CTC"/>
    <property type="match status" value="1"/>
</dbReference>
<dbReference type="GO" id="GO:0022625">
    <property type="term" value="C:cytosolic large ribosomal subunit"/>
    <property type="evidence" value="ECO:0007669"/>
    <property type="project" value="TreeGrafter"/>
</dbReference>
<dbReference type="InterPro" id="IPR037121">
    <property type="entry name" value="Ribosomal_bL25_C"/>
</dbReference>
<evidence type="ECO:0000256" key="3">
    <source>
        <dbReference type="ARBA" id="ARBA00022980"/>
    </source>
</evidence>
<evidence type="ECO:0000259" key="7">
    <source>
        <dbReference type="Pfam" id="PF01386"/>
    </source>
</evidence>
<keyword evidence="1 5" id="KW-0699">rRNA-binding</keyword>
<feature type="compositionally biased region" description="Acidic residues" evidence="6">
    <location>
        <begin position="196"/>
        <end position="218"/>
    </location>
</feature>
<dbReference type="NCBIfam" id="NF004612">
    <property type="entry name" value="PRK05943.1"/>
    <property type="match status" value="1"/>
</dbReference>
<dbReference type="Pfam" id="PF14693">
    <property type="entry name" value="Ribosomal_TL5_C"/>
    <property type="match status" value="1"/>
</dbReference>
<comment type="function">
    <text evidence="5">This is one of the proteins that binds to the 5S RNA in the ribosome where it forms part of the central protuberance.</text>
</comment>
<evidence type="ECO:0000256" key="2">
    <source>
        <dbReference type="ARBA" id="ARBA00022884"/>
    </source>
</evidence>
<accession>A0A4V3A6T7</accession>
<name>A0A4V3A6T7_9HYPH</name>
<dbReference type="RefSeq" id="WP_133285715.1">
    <property type="nucleotide sequence ID" value="NZ_SMSI01000004.1"/>
</dbReference>
<dbReference type="InterPro" id="IPR029751">
    <property type="entry name" value="Ribosomal_L25_dom"/>
</dbReference>
<dbReference type="PANTHER" id="PTHR33284">
    <property type="entry name" value="RIBOSOMAL PROTEIN L25/GLN-TRNA SYNTHETASE, ANTI-CODON-BINDING DOMAIN-CONTAINING PROTEIN"/>
    <property type="match status" value="1"/>
</dbReference>
<reference evidence="9 10" key="1">
    <citation type="journal article" date="2013" name="Int. J. Syst. Evol. Microbiol.">
        <title>Hoeflea suaedae sp. nov., an endophytic bacterium isolated from the root of the halophyte Suaeda maritima.</title>
        <authorList>
            <person name="Chung E.J."/>
            <person name="Park J.A."/>
            <person name="Pramanik P."/>
            <person name="Bibi F."/>
            <person name="Jeon C.O."/>
            <person name="Chung Y.R."/>
        </authorList>
    </citation>
    <scope>NUCLEOTIDE SEQUENCE [LARGE SCALE GENOMIC DNA]</scope>
    <source>
        <strain evidence="9 10">YC6898</strain>
    </source>
</reference>
<dbReference type="OrthoDB" id="9806411at2"/>
<dbReference type="Gene3D" id="2.40.240.10">
    <property type="entry name" value="Ribosomal Protein L25, Chain P"/>
    <property type="match status" value="1"/>
</dbReference>
<dbReference type="InterPro" id="IPR020057">
    <property type="entry name" value="Ribosomal_bL25_b-dom"/>
</dbReference>
<organism evidence="9 10">
    <name type="scientific">Pseudohoeflea suaedae</name>
    <dbReference type="NCBI Taxonomy" id="877384"/>
    <lineage>
        <taxon>Bacteria</taxon>
        <taxon>Pseudomonadati</taxon>
        <taxon>Pseudomonadota</taxon>
        <taxon>Alphaproteobacteria</taxon>
        <taxon>Hyphomicrobiales</taxon>
        <taxon>Rhizobiaceae</taxon>
        <taxon>Pseudohoeflea</taxon>
    </lineage>
</organism>
<comment type="caution">
    <text evidence="9">The sequence shown here is derived from an EMBL/GenBank/DDBJ whole genome shotgun (WGS) entry which is preliminary data.</text>
</comment>
<keyword evidence="3 5" id="KW-0689">Ribosomal protein</keyword>
<feature type="domain" description="Large ribosomal subunit protein bL25 beta" evidence="8">
    <location>
        <begin position="103"/>
        <end position="188"/>
    </location>
</feature>
<dbReference type="InterPro" id="IPR001021">
    <property type="entry name" value="Ribosomal_bL25_long"/>
</dbReference>
<dbReference type="InterPro" id="IPR020056">
    <property type="entry name" value="Rbsml_bL25/Gln-tRNA_synth_N"/>
</dbReference>
<dbReference type="PANTHER" id="PTHR33284:SF1">
    <property type="entry name" value="RIBOSOMAL PROTEIN L25_GLN-TRNA SYNTHETASE, ANTI-CODON-BINDING DOMAIN-CONTAINING PROTEIN"/>
    <property type="match status" value="1"/>
</dbReference>
<dbReference type="SUPFAM" id="SSF50715">
    <property type="entry name" value="Ribosomal protein L25-like"/>
    <property type="match status" value="1"/>
</dbReference>
<keyword evidence="2 5" id="KW-0694">RNA-binding</keyword>
<comment type="similarity">
    <text evidence="5">Belongs to the bacterial ribosomal protein bL25 family. CTC subfamily.</text>
</comment>
<proteinExistence type="inferred from homology"/>
<comment type="subunit">
    <text evidence="5">Part of the 50S ribosomal subunit; part of the 5S rRNA/L5/L18/L25 subcomplex. Contacts the 5S rRNA. Binds to the 5S rRNA independently of L5 and L18.</text>
</comment>
<feature type="domain" description="Large ribosomal subunit protein bL25 L25" evidence="7">
    <location>
        <begin position="8"/>
        <end position="95"/>
    </location>
</feature>
<dbReference type="EMBL" id="SMSI01000004">
    <property type="protein sequence ID" value="TDH34369.1"/>
    <property type="molecule type" value="Genomic_DNA"/>
</dbReference>
<feature type="region of interest" description="Disordered" evidence="6">
    <location>
        <begin position="191"/>
        <end position="218"/>
    </location>
</feature>
<evidence type="ECO:0000256" key="6">
    <source>
        <dbReference type="SAM" id="MobiDB-lite"/>
    </source>
</evidence>
<dbReference type="NCBIfam" id="NF004128">
    <property type="entry name" value="PRK05618.1-2"/>
    <property type="match status" value="1"/>
</dbReference>
<dbReference type="GO" id="GO:0008097">
    <property type="term" value="F:5S rRNA binding"/>
    <property type="evidence" value="ECO:0007669"/>
    <property type="project" value="InterPro"/>
</dbReference>
<evidence type="ECO:0000256" key="4">
    <source>
        <dbReference type="ARBA" id="ARBA00023274"/>
    </source>
</evidence>
<dbReference type="AlphaFoldDB" id="A0A4V3A6T7"/>
<dbReference type="GO" id="GO:0003735">
    <property type="term" value="F:structural constituent of ribosome"/>
    <property type="evidence" value="ECO:0007669"/>
    <property type="project" value="InterPro"/>
</dbReference>
<dbReference type="NCBIfam" id="TIGR00731">
    <property type="entry name" value="bL25_bact_ctc"/>
    <property type="match status" value="1"/>
</dbReference>
<dbReference type="GO" id="GO:0006412">
    <property type="term" value="P:translation"/>
    <property type="evidence" value="ECO:0007669"/>
    <property type="project" value="UniProtKB-UniRule"/>
</dbReference>
<dbReference type="HAMAP" id="MF_01334">
    <property type="entry name" value="Ribosomal_bL25_CTC"/>
    <property type="match status" value="1"/>
</dbReference>
<sequence length="218" mass="23299">MSHDSYELKAEARDRVGKGSARELRRNGMIPAVIYGDKKDPVSIALSRKEVSLKIHGGGFMTTTATIDVDGTKYQVLPKDYQLDPVRDFVMHVDFLRVSAKTKVQVAIPVHFVNEEASPGIKRGGVLNVVRHEVELYCSAGSIPEALTADLTGLEIGDGVHISAIDLPKGTTPVINDRDFTIATVAAPAGLKSDEAAAEEASDAAEEAAEEEAEGGEE</sequence>
<evidence type="ECO:0000256" key="1">
    <source>
        <dbReference type="ARBA" id="ARBA00022730"/>
    </source>
</evidence>
<evidence type="ECO:0000259" key="8">
    <source>
        <dbReference type="Pfam" id="PF14693"/>
    </source>
</evidence>
<protein>
    <recommendedName>
        <fullName evidence="5">Large ribosomal subunit protein bL25</fullName>
    </recommendedName>
    <alternativeName>
        <fullName evidence="5">General stress protein CTC</fullName>
    </alternativeName>
</protein>
<keyword evidence="4 5" id="KW-0687">Ribonucleoprotein</keyword>
<dbReference type="Pfam" id="PF01386">
    <property type="entry name" value="Ribosomal_L25p"/>
    <property type="match status" value="1"/>
</dbReference>
<dbReference type="Proteomes" id="UP000295131">
    <property type="component" value="Unassembled WGS sequence"/>
</dbReference>
<evidence type="ECO:0000256" key="5">
    <source>
        <dbReference type="HAMAP-Rule" id="MF_01334"/>
    </source>
</evidence>
<dbReference type="InterPro" id="IPR020930">
    <property type="entry name" value="Ribosomal_uL5_bac-type"/>
</dbReference>
<evidence type="ECO:0000313" key="10">
    <source>
        <dbReference type="Proteomes" id="UP000295131"/>
    </source>
</evidence>
<gene>
    <name evidence="5" type="primary">rplY</name>
    <name evidence="5" type="synonym">ctc</name>
    <name evidence="9" type="ORF">E2A64_17020</name>
</gene>